<gene>
    <name evidence="6" type="ORF">ACFFJ8_13920</name>
</gene>
<keyword evidence="6" id="KW-0670">Pyruvate</keyword>
<keyword evidence="1 5" id="KW-0723">Serine/threonine-protein kinase</keyword>
<comment type="catalytic activity">
    <reaction evidence="5">
        <text>N(tele)-phospho-L-histidyl/O-phospho-L-threonyl-[pyruvate, phosphate dikinase] + phosphate + H(+) = N(tele)-phospho-L-histidyl/L-threonyl-[pyruvate, phosphate dikinase] + diphosphate</text>
        <dbReference type="Rhea" id="RHEA:43696"/>
        <dbReference type="Rhea" id="RHEA-COMP:10650"/>
        <dbReference type="Rhea" id="RHEA-COMP:10651"/>
        <dbReference type="ChEBI" id="CHEBI:15378"/>
        <dbReference type="ChEBI" id="CHEBI:30013"/>
        <dbReference type="ChEBI" id="CHEBI:33019"/>
        <dbReference type="ChEBI" id="CHEBI:43474"/>
        <dbReference type="ChEBI" id="CHEBI:61977"/>
        <dbReference type="ChEBI" id="CHEBI:83586"/>
        <dbReference type="EC" id="2.7.4.27"/>
    </reaction>
</comment>
<dbReference type="RefSeq" id="WP_256555239.1">
    <property type="nucleotide sequence ID" value="NZ_JANHOF010000003.1"/>
</dbReference>
<reference evidence="6 7" key="1">
    <citation type="submission" date="2024-09" db="EMBL/GenBank/DDBJ databases">
        <authorList>
            <person name="Sun Q."/>
            <person name="Mori K."/>
        </authorList>
    </citation>
    <scope>NUCLEOTIDE SEQUENCE [LARGE SCALE GENOMIC DNA]</scope>
    <source>
        <strain evidence="6 7">CCM 4839</strain>
    </source>
</reference>
<dbReference type="Pfam" id="PF03618">
    <property type="entry name" value="Kinase-PPPase"/>
    <property type="match status" value="1"/>
</dbReference>
<organism evidence="6 7">
    <name type="scientific">Paenibacillus mendelii</name>
    <dbReference type="NCBI Taxonomy" id="206163"/>
    <lineage>
        <taxon>Bacteria</taxon>
        <taxon>Bacillati</taxon>
        <taxon>Bacillota</taxon>
        <taxon>Bacilli</taxon>
        <taxon>Bacillales</taxon>
        <taxon>Paenibacillaceae</taxon>
        <taxon>Paenibacillus</taxon>
    </lineage>
</organism>
<dbReference type="PANTHER" id="PTHR31756:SF3">
    <property type="entry name" value="PYRUVATE, PHOSPHATE DIKINASE REGULATORY PROTEIN 1, CHLOROPLASTIC"/>
    <property type="match status" value="1"/>
</dbReference>
<name>A0ABV6J9A3_9BACL</name>
<feature type="binding site" evidence="5">
    <location>
        <begin position="152"/>
        <end position="159"/>
    </location>
    <ligand>
        <name>ADP</name>
        <dbReference type="ChEBI" id="CHEBI:456216"/>
    </ligand>
</feature>
<dbReference type="InterPro" id="IPR026565">
    <property type="entry name" value="PPDK_reg"/>
</dbReference>
<comment type="similarity">
    <text evidence="5">Belongs to the pyruvate, phosphate/water dikinase regulatory protein family. PDRP subfamily.</text>
</comment>
<sequence length="278" mass="30826">MINNQNQHIYVCSDAVGETAEAVVKAAMRQFKFNHIKLKRYGHIKHEDEIIAIVDEAARTGGFIAFTLVQPELCEMMKEESIRRGVRAVDVMGPMMQAFVDTFNDSPKQQPGLLHTLDDDYFRKIDAMEFAVNYDDGKDMRGLQLAQVVLIGVSRTSKTPICIYMAHKGVRAANLPLVPEMNVPSELKVRPDGLIIGLTMDPEKLASIRSERLIAMGLPQGSRYASVERIEEEIVFAQSVMKKLGCEVIDVTNKAVEETAGLILSRIPEGISSSSSSL</sequence>
<dbReference type="NCBIfam" id="NF003742">
    <property type="entry name" value="PRK05339.1"/>
    <property type="match status" value="1"/>
</dbReference>
<protein>
    <recommendedName>
        <fullName evidence="5">Putative pyruvate, phosphate dikinase regulatory protein</fullName>
        <shortName evidence="5">PPDK regulatory protein</shortName>
        <ecNumber evidence="5">2.7.11.32</ecNumber>
        <ecNumber evidence="5">2.7.4.27</ecNumber>
    </recommendedName>
</protein>
<dbReference type="PANTHER" id="PTHR31756">
    <property type="entry name" value="PYRUVATE, PHOSPHATE DIKINASE REGULATORY PROTEIN 1, CHLOROPLASTIC"/>
    <property type="match status" value="1"/>
</dbReference>
<dbReference type="EC" id="2.7.11.32" evidence="5"/>
<evidence type="ECO:0000313" key="6">
    <source>
        <dbReference type="EMBL" id="MFC0392465.1"/>
    </source>
</evidence>
<dbReference type="GO" id="GO:0016740">
    <property type="term" value="F:transferase activity"/>
    <property type="evidence" value="ECO:0007669"/>
    <property type="project" value="UniProtKB-KW"/>
</dbReference>
<comment type="function">
    <text evidence="5">Bifunctional serine/threonine kinase and phosphorylase involved in the regulation of the pyruvate, phosphate dikinase (PPDK) by catalyzing its phosphorylation/dephosphorylation.</text>
</comment>
<keyword evidence="7" id="KW-1185">Reference proteome</keyword>
<dbReference type="HAMAP" id="MF_00921">
    <property type="entry name" value="PDRP"/>
    <property type="match status" value="1"/>
</dbReference>
<comment type="catalytic activity">
    <reaction evidence="5">
        <text>N(tele)-phospho-L-histidyl/L-threonyl-[pyruvate, phosphate dikinase] + ADP = N(tele)-phospho-L-histidyl/O-phospho-L-threonyl-[pyruvate, phosphate dikinase] + AMP + H(+)</text>
        <dbReference type="Rhea" id="RHEA:43692"/>
        <dbReference type="Rhea" id="RHEA-COMP:10650"/>
        <dbReference type="Rhea" id="RHEA-COMP:10651"/>
        <dbReference type="ChEBI" id="CHEBI:15378"/>
        <dbReference type="ChEBI" id="CHEBI:30013"/>
        <dbReference type="ChEBI" id="CHEBI:61977"/>
        <dbReference type="ChEBI" id="CHEBI:83586"/>
        <dbReference type="ChEBI" id="CHEBI:456215"/>
        <dbReference type="ChEBI" id="CHEBI:456216"/>
        <dbReference type="EC" id="2.7.11.32"/>
    </reaction>
</comment>
<evidence type="ECO:0000256" key="4">
    <source>
        <dbReference type="ARBA" id="ARBA00022777"/>
    </source>
</evidence>
<proteinExistence type="inferred from homology"/>
<evidence type="ECO:0000313" key="7">
    <source>
        <dbReference type="Proteomes" id="UP001589818"/>
    </source>
</evidence>
<accession>A0ABV6J9A3</accession>
<evidence type="ECO:0000256" key="1">
    <source>
        <dbReference type="ARBA" id="ARBA00022527"/>
    </source>
</evidence>
<dbReference type="Proteomes" id="UP001589818">
    <property type="component" value="Unassembled WGS sequence"/>
</dbReference>
<comment type="caution">
    <text evidence="6">The sequence shown here is derived from an EMBL/GenBank/DDBJ whole genome shotgun (WGS) entry which is preliminary data.</text>
</comment>
<evidence type="ECO:0000256" key="5">
    <source>
        <dbReference type="HAMAP-Rule" id="MF_00921"/>
    </source>
</evidence>
<keyword evidence="3 5" id="KW-0547">Nucleotide-binding</keyword>
<keyword evidence="2 5" id="KW-0808">Transferase</keyword>
<evidence type="ECO:0000256" key="3">
    <source>
        <dbReference type="ARBA" id="ARBA00022741"/>
    </source>
</evidence>
<keyword evidence="4 5" id="KW-0418">Kinase</keyword>
<evidence type="ECO:0000256" key="2">
    <source>
        <dbReference type="ARBA" id="ARBA00022679"/>
    </source>
</evidence>
<dbReference type="EMBL" id="JBHLVF010000017">
    <property type="protein sequence ID" value="MFC0392465.1"/>
    <property type="molecule type" value="Genomic_DNA"/>
</dbReference>
<dbReference type="EC" id="2.7.4.27" evidence="5"/>
<dbReference type="InterPro" id="IPR005177">
    <property type="entry name" value="Kinase-pyrophosphorylase"/>
</dbReference>